<name>A0A0J6YXY9_9MYCO</name>
<dbReference type="SFLD" id="SFLDS00003">
    <property type="entry name" value="Haloacid_Dehalogenase"/>
    <property type="match status" value="1"/>
</dbReference>
<evidence type="ECO:0000313" key="3">
    <source>
        <dbReference type="Proteomes" id="UP000036313"/>
    </source>
</evidence>
<proteinExistence type="predicted"/>
<dbReference type="InterPro" id="IPR023214">
    <property type="entry name" value="HAD_sf"/>
</dbReference>
<dbReference type="PRINTS" id="PR00413">
    <property type="entry name" value="HADHALOGNASE"/>
</dbReference>
<dbReference type="EC" id="3.8.1.2" evidence="2"/>
<dbReference type="InterPro" id="IPR023198">
    <property type="entry name" value="PGP-like_dom2"/>
</dbReference>
<accession>A0A0J6YXY9</accession>
<dbReference type="GO" id="GO:0018784">
    <property type="term" value="F:(S)-2-haloacid dehalogenase activity"/>
    <property type="evidence" value="ECO:0007669"/>
    <property type="project" value="UniProtKB-EC"/>
</dbReference>
<dbReference type="PATRIC" id="fig|1807.14.peg.1875"/>
<keyword evidence="1 2" id="KW-0378">Hydrolase</keyword>
<evidence type="ECO:0000256" key="1">
    <source>
        <dbReference type="ARBA" id="ARBA00022801"/>
    </source>
</evidence>
<sequence>MSGGSYVPVRSPRYDAVLFDLLTALLDSWTVWNDVAGDPQTGSRWRHRYLEITYGEGSYRDYEALVAEAAESLALDRGLAAGLSARWAELQPWGEAPAVLAELAAAGVTLGVVTNCSERLGHLAASRLDAPLDVVVTAEAAGAYKPNPAPYVLALQHLGLAPHRVLFVAGSRYDIAGAANVGMPVWWHNRIHMARDTEPAPLAEYDTLHPLVGDVLRIP</sequence>
<dbReference type="Pfam" id="PF00702">
    <property type="entry name" value="Hydrolase"/>
    <property type="match status" value="1"/>
</dbReference>
<dbReference type="AlphaFoldDB" id="A0A0J6YXY9"/>
<dbReference type="InterPro" id="IPR036412">
    <property type="entry name" value="HAD-like_sf"/>
</dbReference>
<dbReference type="Proteomes" id="UP000036313">
    <property type="component" value="Unassembled WGS sequence"/>
</dbReference>
<organism evidence="2 3">
    <name type="scientific">Mycolicibacterium obuense</name>
    <dbReference type="NCBI Taxonomy" id="1807"/>
    <lineage>
        <taxon>Bacteria</taxon>
        <taxon>Bacillati</taxon>
        <taxon>Actinomycetota</taxon>
        <taxon>Actinomycetes</taxon>
        <taxon>Mycobacteriales</taxon>
        <taxon>Mycobacteriaceae</taxon>
        <taxon>Mycolicibacterium</taxon>
    </lineage>
</organism>
<dbReference type="NCBIfam" id="TIGR01549">
    <property type="entry name" value="HAD-SF-IA-v1"/>
    <property type="match status" value="1"/>
</dbReference>
<dbReference type="SUPFAM" id="SSF56784">
    <property type="entry name" value="HAD-like"/>
    <property type="match status" value="1"/>
</dbReference>
<dbReference type="SFLD" id="SFLDG01129">
    <property type="entry name" value="C1.5:_HAD__Beta-PGM__Phosphata"/>
    <property type="match status" value="1"/>
</dbReference>
<gene>
    <name evidence="2" type="primary">hadL</name>
    <name evidence="2" type="ORF">MOBUDSM44075_01865</name>
</gene>
<reference evidence="2 3" key="1">
    <citation type="journal article" date="2015" name="Genome Biol. Evol.">
        <title>Characterization of Three Mycobacterium spp. with Potential Use in Bioremediation by Genome Sequencing and Comparative Genomics.</title>
        <authorList>
            <person name="Das S."/>
            <person name="Pettersson B.M."/>
            <person name="Behra P.R."/>
            <person name="Ramesh M."/>
            <person name="Dasgupta S."/>
            <person name="Bhattacharya A."/>
            <person name="Kirsebom L.A."/>
        </authorList>
    </citation>
    <scope>NUCLEOTIDE SEQUENCE [LARGE SCALE GENOMIC DNA]</scope>
    <source>
        <strain evidence="2 3">DSM 44075</strain>
    </source>
</reference>
<dbReference type="PANTHER" id="PTHR43316">
    <property type="entry name" value="HYDROLASE, HALOACID DELAHOGENASE-RELATED"/>
    <property type="match status" value="1"/>
</dbReference>
<dbReference type="NCBIfam" id="TIGR01493">
    <property type="entry name" value="HAD-SF-IA-v2"/>
    <property type="match status" value="1"/>
</dbReference>
<dbReference type="EMBL" id="JYNU01000010">
    <property type="protein sequence ID" value="KMO77296.1"/>
    <property type="molecule type" value="Genomic_DNA"/>
</dbReference>
<dbReference type="InterPro" id="IPR006439">
    <property type="entry name" value="HAD-SF_hydro_IA"/>
</dbReference>
<dbReference type="Gene3D" id="1.10.150.240">
    <property type="entry name" value="Putative phosphatase, domain 2"/>
    <property type="match status" value="1"/>
</dbReference>
<dbReference type="PANTHER" id="PTHR43316:SF3">
    <property type="entry name" value="HALOACID DEHALOGENASE, TYPE II (AFU_ORTHOLOGUE AFUA_2G07750)-RELATED"/>
    <property type="match status" value="1"/>
</dbReference>
<protein>
    <submittedName>
        <fullName evidence="2">(S)-2-haloacid dehalogenase</fullName>
        <ecNumber evidence="2">3.8.1.2</ecNumber>
    </submittedName>
</protein>
<evidence type="ECO:0000313" key="2">
    <source>
        <dbReference type="EMBL" id="KMO77296.1"/>
    </source>
</evidence>
<dbReference type="Gene3D" id="3.40.50.1000">
    <property type="entry name" value="HAD superfamily/HAD-like"/>
    <property type="match status" value="1"/>
</dbReference>
<comment type="caution">
    <text evidence="2">The sequence shown here is derived from an EMBL/GenBank/DDBJ whole genome shotgun (WGS) entry which is preliminary data.</text>
</comment>
<dbReference type="InterPro" id="IPR051540">
    <property type="entry name" value="S-2-haloacid_dehalogenase"/>
</dbReference>